<sequence>MEKTRAKPNRGRMSGKVAKMEKHRSFAKLFLERPTTLSGFSYLAASCFQSGFPTKKMKKRKSWSGTFSRDHPIVAATTPFLLPSSSSSS</sequence>
<proteinExistence type="predicted"/>
<dbReference type="EMBL" id="KK198763">
    <property type="protein sequence ID" value="KCW47765.1"/>
    <property type="molecule type" value="Genomic_DNA"/>
</dbReference>
<organism evidence="1">
    <name type="scientific">Eucalyptus grandis</name>
    <name type="common">Flooded gum</name>
    <dbReference type="NCBI Taxonomy" id="71139"/>
    <lineage>
        <taxon>Eukaryota</taxon>
        <taxon>Viridiplantae</taxon>
        <taxon>Streptophyta</taxon>
        <taxon>Embryophyta</taxon>
        <taxon>Tracheophyta</taxon>
        <taxon>Spermatophyta</taxon>
        <taxon>Magnoliopsida</taxon>
        <taxon>eudicotyledons</taxon>
        <taxon>Gunneridae</taxon>
        <taxon>Pentapetalae</taxon>
        <taxon>rosids</taxon>
        <taxon>malvids</taxon>
        <taxon>Myrtales</taxon>
        <taxon>Myrtaceae</taxon>
        <taxon>Myrtoideae</taxon>
        <taxon>Eucalypteae</taxon>
        <taxon>Eucalyptus</taxon>
    </lineage>
</organism>
<evidence type="ECO:0000313" key="1">
    <source>
        <dbReference type="EMBL" id="KCW47765.1"/>
    </source>
</evidence>
<accession>A0A059A346</accession>
<reference evidence="1" key="1">
    <citation type="submission" date="2013-07" db="EMBL/GenBank/DDBJ databases">
        <title>The genome of Eucalyptus grandis.</title>
        <authorList>
            <person name="Schmutz J."/>
            <person name="Hayes R."/>
            <person name="Myburg A."/>
            <person name="Tuskan G."/>
            <person name="Grattapaglia D."/>
            <person name="Rokhsar D.S."/>
        </authorList>
    </citation>
    <scope>NUCLEOTIDE SEQUENCE</scope>
    <source>
        <tissue evidence="1">Leaf extractions</tissue>
    </source>
</reference>
<dbReference type="AlphaFoldDB" id="A0A059A346"/>
<name>A0A059A346_EUCGR</name>
<dbReference type="Gramene" id="KCW47765">
    <property type="protein sequence ID" value="KCW47765"/>
    <property type="gene ID" value="EUGRSUZ_K01514"/>
</dbReference>
<gene>
    <name evidence="1" type="ORF">EUGRSUZ_K01514</name>
</gene>
<protein>
    <submittedName>
        <fullName evidence="1">Uncharacterized protein</fullName>
    </submittedName>
</protein>
<dbReference type="InParanoid" id="A0A059A346"/>